<sequence length="281" mass="32405">MVKPDSKREASNDSTQEEENGKFLLTHHPCDFQGYPLYCSLCRSLKPPRSHHSSDAGHCVPRMDHYCIWLGAVIGERNYRWFCQIIFWFTALFLFVIVTTAIYAKNSDTNDAENSSTSVYSQFIALMIIASAFFIALIHFDIAQTRFILANVTTIENLNHMRGEVEFWAINIDTRGSTETRVIVVQINHKDPNIKGLRWLWGSRNSNSEVQRINQNNYVLPRPYDLGAWSNIRSILGSTPFHWLLPLPFKCCSEYTVSELFVQALIEKYQTAIQGFENTHR</sequence>
<dbReference type="InterPro" id="IPR001594">
    <property type="entry name" value="Palmitoyltrfase_DHHC"/>
</dbReference>
<evidence type="ECO:0000256" key="4">
    <source>
        <dbReference type="ARBA" id="ARBA00022989"/>
    </source>
</evidence>
<comment type="catalytic activity">
    <reaction evidence="10 11">
        <text>L-cysteinyl-[protein] + hexadecanoyl-CoA = S-hexadecanoyl-L-cysteinyl-[protein] + CoA</text>
        <dbReference type="Rhea" id="RHEA:36683"/>
        <dbReference type="Rhea" id="RHEA-COMP:10131"/>
        <dbReference type="Rhea" id="RHEA-COMP:11032"/>
        <dbReference type="ChEBI" id="CHEBI:29950"/>
        <dbReference type="ChEBI" id="CHEBI:57287"/>
        <dbReference type="ChEBI" id="CHEBI:57379"/>
        <dbReference type="ChEBI" id="CHEBI:74151"/>
        <dbReference type="EC" id="2.3.1.225"/>
    </reaction>
</comment>
<keyword evidence="7" id="KW-0449">Lipoprotein</keyword>
<feature type="transmembrane region" description="Helical" evidence="11">
    <location>
        <begin position="119"/>
        <end position="140"/>
    </location>
</feature>
<keyword evidence="14" id="KW-1185">Reference proteome</keyword>
<keyword evidence="8 11" id="KW-0012">Acyltransferase</keyword>
<dbReference type="Pfam" id="PF01529">
    <property type="entry name" value="DHHC"/>
    <property type="match status" value="1"/>
</dbReference>
<accession>A0A1E3PEZ7</accession>
<evidence type="ECO:0000256" key="7">
    <source>
        <dbReference type="ARBA" id="ARBA00023288"/>
    </source>
</evidence>
<organism evidence="13 14">
    <name type="scientific">Nadsonia fulvescens var. elongata DSM 6958</name>
    <dbReference type="NCBI Taxonomy" id="857566"/>
    <lineage>
        <taxon>Eukaryota</taxon>
        <taxon>Fungi</taxon>
        <taxon>Dikarya</taxon>
        <taxon>Ascomycota</taxon>
        <taxon>Saccharomycotina</taxon>
        <taxon>Dipodascomycetes</taxon>
        <taxon>Dipodascales</taxon>
        <taxon>Dipodascales incertae sedis</taxon>
        <taxon>Nadsonia</taxon>
    </lineage>
</organism>
<evidence type="ECO:0000313" key="13">
    <source>
        <dbReference type="EMBL" id="ODQ63938.1"/>
    </source>
</evidence>
<protein>
    <recommendedName>
        <fullName evidence="11">Palmitoyltransferase</fullName>
        <ecNumber evidence="11">2.3.1.225</ecNumber>
    </recommendedName>
</protein>
<dbReference type="GO" id="GO:0019706">
    <property type="term" value="F:protein-cysteine S-palmitoyltransferase activity"/>
    <property type="evidence" value="ECO:0007669"/>
    <property type="project" value="UniProtKB-EC"/>
</dbReference>
<evidence type="ECO:0000259" key="12">
    <source>
        <dbReference type="Pfam" id="PF01529"/>
    </source>
</evidence>
<dbReference type="GO" id="GO:0016020">
    <property type="term" value="C:membrane"/>
    <property type="evidence" value="ECO:0007669"/>
    <property type="project" value="UniProtKB-SubCell"/>
</dbReference>
<dbReference type="GO" id="GO:0005783">
    <property type="term" value="C:endoplasmic reticulum"/>
    <property type="evidence" value="ECO:0007669"/>
    <property type="project" value="TreeGrafter"/>
</dbReference>
<dbReference type="EC" id="2.3.1.225" evidence="11"/>
<keyword evidence="3 11" id="KW-0812">Transmembrane</keyword>
<evidence type="ECO:0000256" key="8">
    <source>
        <dbReference type="ARBA" id="ARBA00023315"/>
    </source>
</evidence>
<evidence type="ECO:0000256" key="6">
    <source>
        <dbReference type="ARBA" id="ARBA00023139"/>
    </source>
</evidence>
<comment type="subcellular location">
    <subcellularLocation>
        <location evidence="1">Membrane</location>
        <topology evidence="1">Multi-pass membrane protein</topology>
    </subcellularLocation>
</comment>
<keyword evidence="4 11" id="KW-1133">Transmembrane helix</keyword>
<gene>
    <name evidence="13" type="ORF">NADFUDRAFT_52924</name>
</gene>
<evidence type="ECO:0000256" key="3">
    <source>
        <dbReference type="ARBA" id="ARBA00022692"/>
    </source>
</evidence>
<feature type="domain" description="Palmitoyltransferase DHHC" evidence="12">
    <location>
        <begin position="37"/>
        <end position="160"/>
    </location>
</feature>
<keyword evidence="6" id="KW-0564">Palmitate</keyword>
<name>A0A1E3PEZ7_9ASCO</name>
<dbReference type="AlphaFoldDB" id="A0A1E3PEZ7"/>
<evidence type="ECO:0000256" key="11">
    <source>
        <dbReference type="RuleBase" id="RU079119"/>
    </source>
</evidence>
<feature type="transmembrane region" description="Helical" evidence="11">
    <location>
        <begin position="85"/>
        <end position="104"/>
    </location>
</feature>
<evidence type="ECO:0000313" key="14">
    <source>
        <dbReference type="Proteomes" id="UP000095009"/>
    </source>
</evidence>
<dbReference type="PROSITE" id="PS50216">
    <property type="entry name" value="DHHC"/>
    <property type="match status" value="1"/>
</dbReference>
<dbReference type="PANTHER" id="PTHR22883">
    <property type="entry name" value="ZINC FINGER DHHC DOMAIN CONTAINING PROTEIN"/>
    <property type="match status" value="1"/>
</dbReference>
<dbReference type="Proteomes" id="UP000095009">
    <property type="component" value="Unassembled WGS sequence"/>
</dbReference>
<dbReference type="EMBL" id="KV454413">
    <property type="protein sequence ID" value="ODQ63938.1"/>
    <property type="molecule type" value="Genomic_DNA"/>
</dbReference>
<dbReference type="PANTHER" id="PTHR22883:SF23">
    <property type="entry name" value="PALMITOYLTRANSFERASE ZDHHC6"/>
    <property type="match status" value="1"/>
</dbReference>
<keyword evidence="5 11" id="KW-0472">Membrane</keyword>
<evidence type="ECO:0000256" key="9">
    <source>
        <dbReference type="ARBA" id="ARBA00038298"/>
    </source>
</evidence>
<comment type="domain">
    <text evidence="11">The DHHC domain is required for palmitoyltransferase activity.</text>
</comment>
<proteinExistence type="inferred from homology"/>
<dbReference type="GO" id="GO:0006612">
    <property type="term" value="P:protein targeting to membrane"/>
    <property type="evidence" value="ECO:0007669"/>
    <property type="project" value="TreeGrafter"/>
</dbReference>
<reference evidence="13 14" key="1">
    <citation type="journal article" date="2016" name="Proc. Natl. Acad. Sci. U.S.A.">
        <title>Comparative genomics of biotechnologically important yeasts.</title>
        <authorList>
            <person name="Riley R."/>
            <person name="Haridas S."/>
            <person name="Wolfe K.H."/>
            <person name="Lopes M.R."/>
            <person name="Hittinger C.T."/>
            <person name="Goeker M."/>
            <person name="Salamov A.A."/>
            <person name="Wisecaver J.H."/>
            <person name="Long T.M."/>
            <person name="Calvey C.H."/>
            <person name="Aerts A.L."/>
            <person name="Barry K.W."/>
            <person name="Choi C."/>
            <person name="Clum A."/>
            <person name="Coughlan A.Y."/>
            <person name="Deshpande S."/>
            <person name="Douglass A.P."/>
            <person name="Hanson S.J."/>
            <person name="Klenk H.-P."/>
            <person name="LaButti K.M."/>
            <person name="Lapidus A."/>
            <person name="Lindquist E.A."/>
            <person name="Lipzen A.M."/>
            <person name="Meier-Kolthoff J.P."/>
            <person name="Ohm R.A."/>
            <person name="Otillar R.P."/>
            <person name="Pangilinan J.L."/>
            <person name="Peng Y."/>
            <person name="Rokas A."/>
            <person name="Rosa C.A."/>
            <person name="Scheuner C."/>
            <person name="Sibirny A.A."/>
            <person name="Slot J.C."/>
            <person name="Stielow J.B."/>
            <person name="Sun H."/>
            <person name="Kurtzman C.P."/>
            <person name="Blackwell M."/>
            <person name="Grigoriev I.V."/>
            <person name="Jeffries T.W."/>
        </authorList>
    </citation>
    <scope>NUCLEOTIDE SEQUENCE [LARGE SCALE GENOMIC DNA]</scope>
    <source>
        <strain evidence="13 14">DSM 6958</strain>
    </source>
</reference>
<comment type="similarity">
    <text evidence="9">Belongs to the DHHC palmitoyltransferase family. PFA5 subfamily.</text>
</comment>
<dbReference type="GO" id="GO:0005794">
    <property type="term" value="C:Golgi apparatus"/>
    <property type="evidence" value="ECO:0007669"/>
    <property type="project" value="TreeGrafter"/>
</dbReference>
<evidence type="ECO:0000256" key="2">
    <source>
        <dbReference type="ARBA" id="ARBA00022679"/>
    </source>
</evidence>
<evidence type="ECO:0000256" key="1">
    <source>
        <dbReference type="ARBA" id="ARBA00004141"/>
    </source>
</evidence>
<keyword evidence="2 11" id="KW-0808">Transferase</keyword>
<dbReference type="OrthoDB" id="331948at2759"/>
<evidence type="ECO:0000256" key="10">
    <source>
        <dbReference type="ARBA" id="ARBA00048048"/>
    </source>
</evidence>
<evidence type="ECO:0000256" key="5">
    <source>
        <dbReference type="ARBA" id="ARBA00023136"/>
    </source>
</evidence>
<dbReference type="InterPro" id="IPR039859">
    <property type="entry name" value="PFA4/ZDH16/20/ERF2-like"/>
</dbReference>
<dbReference type="STRING" id="857566.A0A1E3PEZ7"/>